<feature type="region of interest" description="Disordered" evidence="1">
    <location>
        <begin position="1"/>
        <end position="47"/>
    </location>
</feature>
<accession>A0ABR8C4D8</accession>
<protein>
    <submittedName>
        <fullName evidence="2">Uncharacterized protein</fullName>
    </submittedName>
</protein>
<evidence type="ECO:0000256" key="1">
    <source>
        <dbReference type="SAM" id="MobiDB-lite"/>
    </source>
</evidence>
<dbReference type="EMBL" id="JACJQY010000002">
    <property type="protein sequence ID" value="MBD2315588.1"/>
    <property type="molecule type" value="Genomic_DNA"/>
</dbReference>
<keyword evidence="3" id="KW-1185">Reference proteome</keyword>
<organism evidence="2 3">
    <name type="scientific">Phormidium tenue FACHB-1050</name>
    <dbReference type="NCBI Taxonomy" id="2692857"/>
    <lineage>
        <taxon>Bacteria</taxon>
        <taxon>Bacillati</taxon>
        <taxon>Cyanobacteriota</taxon>
        <taxon>Cyanophyceae</taxon>
        <taxon>Oscillatoriophycideae</taxon>
        <taxon>Oscillatoriales</taxon>
        <taxon>Oscillatoriaceae</taxon>
        <taxon>Phormidium</taxon>
    </lineage>
</organism>
<proteinExistence type="predicted"/>
<evidence type="ECO:0000313" key="3">
    <source>
        <dbReference type="Proteomes" id="UP000618445"/>
    </source>
</evidence>
<dbReference type="RefSeq" id="WP_190575811.1">
    <property type="nucleotide sequence ID" value="NZ_CAWPQU010000012.1"/>
</dbReference>
<name>A0ABR8C4D8_9CYAN</name>
<evidence type="ECO:0000313" key="2">
    <source>
        <dbReference type="EMBL" id="MBD2315588.1"/>
    </source>
</evidence>
<comment type="caution">
    <text evidence="2">The sequence shown here is derived from an EMBL/GenBank/DDBJ whole genome shotgun (WGS) entry which is preliminary data.</text>
</comment>
<dbReference type="Proteomes" id="UP000618445">
    <property type="component" value="Unassembled WGS sequence"/>
</dbReference>
<sequence>MRSPSHPKSNSDRNSSQIKQRSPILSDTLNVQSDRPLIPQTSDRCNQ</sequence>
<gene>
    <name evidence="2" type="ORF">H6G05_01835</name>
</gene>
<reference evidence="2 3" key="1">
    <citation type="journal article" date="2020" name="ISME J.">
        <title>Comparative genomics reveals insights into cyanobacterial evolution and habitat adaptation.</title>
        <authorList>
            <person name="Chen M.Y."/>
            <person name="Teng W.K."/>
            <person name="Zhao L."/>
            <person name="Hu C.X."/>
            <person name="Zhou Y.K."/>
            <person name="Han B.P."/>
            <person name="Song L.R."/>
            <person name="Shu W.S."/>
        </authorList>
    </citation>
    <scope>NUCLEOTIDE SEQUENCE [LARGE SCALE GENOMIC DNA]</scope>
    <source>
        <strain evidence="2 3">FACHB-1050</strain>
    </source>
</reference>